<reference evidence="5" key="1">
    <citation type="journal article" date="2023" name="IMA Fungus">
        <title>Comparative genomic study of the Penicillium genus elucidates a diverse pangenome and 15 lateral gene transfer events.</title>
        <authorList>
            <person name="Petersen C."/>
            <person name="Sorensen T."/>
            <person name="Nielsen M.R."/>
            <person name="Sondergaard T.E."/>
            <person name="Sorensen J.L."/>
            <person name="Fitzpatrick D.A."/>
            <person name="Frisvad J.C."/>
            <person name="Nielsen K.L."/>
        </authorList>
    </citation>
    <scope>NUCLEOTIDE SEQUENCE</scope>
    <source>
        <strain evidence="5">IBT 17514</strain>
    </source>
</reference>
<evidence type="ECO:0000256" key="3">
    <source>
        <dbReference type="PIRSR" id="PIRSR001365-1"/>
    </source>
</evidence>
<comment type="caution">
    <text evidence="5">The sequence shown here is derived from an EMBL/GenBank/DDBJ whole genome shotgun (WGS) entry which is preliminary data.</text>
</comment>
<comment type="similarity">
    <text evidence="2">Belongs to the DapA family.</text>
</comment>
<dbReference type="Gene3D" id="3.20.20.70">
    <property type="entry name" value="Aldolase class I"/>
    <property type="match status" value="1"/>
</dbReference>
<gene>
    <name evidence="5" type="ORF">N7493_006303</name>
</gene>
<protein>
    <submittedName>
        <fullName evidence="5">Dihydrodipicolinate synthase</fullName>
    </submittedName>
</protein>
<reference evidence="5" key="2">
    <citation type="submission" date="2023-01" db="EMBL/GenBank/DDBJ databases">
        <authorList>
            <person name="Petersen C."/>
        </authorList>
    </citation>
    <scope>NUCLEOTIDE SEQUENCE</scope>
    <source>
        <strain evidence="5">IBT 17514</strain>
    </source>
</reference>
<dbReference type="InterPro" id="IPR002220">
    <property type="entry name" value="DapA-like"/>
</dbReference>
<keyword evidence="6" id="KW-1185">Reference proteome</keyword>
<evidence type="ECO:0000313" key="6">
    <source>
        <dbReference type="Proteomes" id="UP001215712"/>
    </source>
</evidence>
<dbReference type="SMART" id="SM01130">
    <property type="entry name" value="DHDPS"/>
    <property type="match status" value="1"/>
</dbReference>
<dbReference type="EMBL" id="JAQJAN010000008">
    <property type="protein sequence ID" value="KAJ5724575.1"/>
    <property type="molecule type" value="Genomic_DNA"/>
</dbReference>
<dbReference type="PIRSF" id="PIRSF001365">
    <property type="entry name" value="DHDPS"/>
    <property type="match status" value="1"/>
</dbReference>
<dbReference type="PANTHER" id="PTHR12128">
    <property type="entry name" value="DIHYDRODIPICOLINATE SYNTHASE"/>
    <property type="match status" value="1"/>
</dbReference>
<proteinExistence type="inferred from homology"/>
<evidence type="ECO:0000313" key="5">
    <source>
        <dbReference type="EMBL" id="KAJ5724575.1"/>
    </source>
</evidence>
<evidence type="ECO:0000256" key="4">
    <source>
        <dbReference type="PIRSR" id="PIRSR001365-2"/>
    </source>
</evidence>
<dbReference type="PANTHER" id="PTHR12128:SF66">
    <property type="entry name" value="4-HYDROXY-2-OXOGLUTARATE ALDOLASE, MITOCHONDRIAL"/>
    <property type="match status" value="1"/>
</dbReference>
<name>A0AAD6MVD7_9EURO</name>
<dbReference type="PRINTS" id="PR00146">
    <property type="entry name" value="DHPICSNTHASE"/>
</dbReference>
<feature type="active site" description="Proton donor/acceptor" evidence="3">
    <location>
        <position position="149"/>
    </location>
</feature>
<dbReference type="CDD" id="cd00408">
    <property type="entry name" value="DHDPS-like"/>
    <property type="match status" value="1"/>
</dbReference>
<feature type="active site" description="Schiff-base intermediate with substrate" evidence="3">
    <location>
        <position position="179"/>
    </location>
</feature>
<organism evidence="5 6">
    <name type="scientific">Penicillium malachiteum</name>
    <dbReference type="NCBI Taxonomy" id="1324776"/>
    <lineage>
        <taxon>Eukaryota</taxon>
        <taxon>Fungi</taxon>
        <taxon>Dikarya</taxon>
        <taxon>Ascomycota</taxon>
        <taxon>Pezizomycotina</taxon>
        <taxon>Eurotiomycetes</taxon>
        <taxon>Eurotiomycetidae</taxon>
        <taxon>Eurotiales</taxon>
        <taxon>Aspergillaceae</taxon>
        <taxon>Penicillium</taxon>
    </lineage>
</organism>
<dbReference type="Proteomes" id="UP001215712">
    <property type="component" value="Unassembled WGS sequence"/>
</dbReference>
<keyword evidence="1 2" id="KW-0456">Lyase</keyword>
<dbReference type="AlphaFoldDB" id="A0AAD6MVD7"/>
<accession>A0AAD6MVD7</accession>
<sequence length="331" mass="35694">MANSNSRRTLIPGVYAPLPTFFDDNQEVDYETYKAHLLNLTSKGMVPVCAGSLGEAIHLSYEERTSLIRFIRATMDEAGLNDTPIVAGVGGLSTRETIQLAQAAAEAGADAGMVILPAYYAASLNTDPEQVIQYYIDICAGSPIPLLLYNFPANAGGQDMSSDVIGTIIKKAPNLCGVKLTCGGSIGKLVRLNAVLSEDPMINSSRKFPFLLLDGLIADLTPWVQCGGHGTVSGIPNFAPRASMRLWHLLNLESPTPEELQEATRIQAILSRADASAVPGGIRAMKYALNKIHGYGIAPRKPLLPLNETEGEKFMEVLKEMLQVENEFMEG</sequence>
<feature type="binding site" evidence="4">
    <location>
        <position position="232"/>
    </location>
    <ligand>
        <name>pyruvate</name>
        <dbReference type="ChEBI" id="CHEBI:15361"/>
    </ligand>
</feature>
<dbReference type="GO" id="GO:0008840">
    <property type="term" value="F:4-hydroxy-tetrahydrodipicolinate synthase activity"/>
    <property type="evidence" value="ECO:0007669"/>
    <property type="project" value="TreeGrafter"/>
</dbReference>
<evidence type="ECO:0000256" key="2">
    <source>
        <dbReference type="PIRNR" id="PIRNR001365"/>
    </source>
</evidence>
<dbReference type="SUPFAM" id="SSF51569">
    <property type="entry name" value="Aldolase"/>
    <property type="match status" value="1"/>
</dbReference>
<dbReference type="Pfam" id="PF00701">
    <property type="entry name" value="DHDPS"/>
    <property type="match status" value="1"/>
</dbReference>
<evidence type="ECO:0000256" key="1">
    <source>
        <dbReference type="ARBA" id="ARBA00023239"/>
    </source>
</evidence>
<dbReference type="InterPro" id="IPR013785">
    <property type="entry name" value="Aldolase_TIM"/>
</dbReference>